<name>A0ABW9KLW8_9BACT</name>
<feature type="transmembrane region" description="Helical" evidence="2">
    <location>
        <begin position="27"/>
        <end position="49"/>
    </location>
</feature>
<gene>
    <name evidence="4" type="ORF">ACK2TP_13555</name>
</gene>
<keyword evidence="2" id="KW-1133">Transmembrane helix</keyword>
<dbReference type="InterPro" id="IPR050570">
    <property type="entry name" value="Cell_wall_metabolism_enzyme"/>
</dbReference>
<proteinExistence type="predicted"/>
<evidence type="ECO:0000313" key="4">
    <source>
        <dbReference type="EMBL" id="MFN2976790.1"/>
    </source>
</evidence>
<dbReference type="Proteomes" id="UP001634747">
    <property type="component" value="Unassembled WGS sequence"/>
</dbReference>
<feature type="coiled-coil region" evidence="1">
    <location>
        <begin position="59"/>
        <end position="86"/>
    </location>
</feature>
<dbReference type="InterPro" id="IPR016047">
    <property type="entry name" value="M23ase_b-sheet_dom"/>
</dbReference>
<evidence type="ECO:0000256" key="1">
    <source>
        <dbReference type="SAM" id="Coils"/>
    </source>
</evidence>
<dbReference type="SUPFAM" id="SSF51261">
    <property type="entry name" value="Duplicated hybrid motif"/>
    <property type="match status" value="1"/>
</dbReference>
<dbReference type="CDD" id="cd12797">
    <property type="entry name" value="M23_peptidase"/>
    <property type="match status" value="1"/>
</dbReference>
<sequence>MKKRFYVVFVARESNGDLNRVSVPMEFVYLFVGAAVVGFFTIAGLAGSYSRMLLKTERFNQVRTERDTLRSDYAKLERREHEKEVQAASLGALAGEVSQLYGFTASKLAIPAGRLFHGKHAAPSSGTASGALIAPTPDSTLSTTGFQTSLDQLSQLKTSAMNGNASRAIASAWTTSPVDSFRSSAPAGFGPDIAIGGSTPTLWPVVGPISSPFGEREDPILGAGEGEFHKGLDISAPYGTPIRATAPGIVQMAGIGNGYGTEVVIDHGNGVRTIYGHMSGLHCTAGEQVVRGQVIGFVGHSGRTTGNHVHYEVRVHDVAVNPHKYLRATSTDATVLNAGL</sequence>
<dbReference type="GO" id="GO:0016787">
    <property type="term" value="F:hydrolase activity"/>
    <property type="evidence" value="ECO:0007669"/>
    <property type="project" value="UniProtKB-KW"/>
</dbReference>
<accession>A0ABW9KLW8</accession>
<dbReference type="RefSeq" id="WP_263415023.1">
    <property type="nucleotide sequence ID" value="NZ_BAABBH010000001.1"/>
</dbReference>
<dbReference type="EMBL" id="JBJYXY010000001">
    <property type="protein sequence ID" value="MFN2976790.1"/>
    <property type="molecule type" value="Genomic_DNA"/>
</dbReference>
<dbReference type="Pfam" id="PF01551">
    <property type="entry name" value="Peptidase_M23"/>
    <property type="match status" value="1"/>
</dbReference>
<comment type="caution">
    <text evidence="4">The sequence shown here is derived from an EMBL/GenBank/DDBJ whole genome shotgun (WGS) entry which is preliminary data.</text>
</comment>
<keyword evidence="2" id="KW-0812">Transmembrane</keyword>
<keyword evidence="2" id="KW-0472">Membrane</keyword>
<evidence type="ECO:0000256" key="2">
    <source>
        <dbReference type="SAM" id="Phobius"/>
    </source>
</evidence>
<dbReference type="PANTHER" id="PTHR21666">
    <property type="entry name" value="PEPTIDASE-RELATED"/>
    <property type="match status" value="1"/>
</dbReference>
<keyword evidence="4" id="KW-0378">Hydrolase</keyword>
<feature type="domain" description="M23ase beta-sheet core" evidence="3">
    <location>
        <begin position="228"/>
        <end position="322"/>
    </location>
</feature>
<evidence type="ECO:0000259" key="3">
    <source>
        <dbReference type="Pfam" id="PF01551"/>
    </source>
</evidence>
<evidence type="ECO:0000313" key="5">
    <source>
        <dbReference type="Proteomes" id="UP001634747"/>
    </source>
</evidence>
<protein>
    <submittedName>
        <fullName evidence="4">M23 family metallopeptidase</fullName>
        <ecNumber evidence="4">3.4.24.-</ecNumber>
    </submittedName>
</protein>
<dbReference type="EC" id="3.4.24.-" evidence="4"/>
<dbReference type="InterPro" id="IPR011055">
    <property type="entry name" value="Dup_hybrid_motif"/>
</dbReference>
<keyword evidence="5" id="KW-1185">Reference proteome</keyword>
<keyword evidence="1" id="KW-0175">Coiled coil</keyword>
<organism evidence="4 5">
    <name type="scientific">Terriglobus aquaticus</name>
    <dbReference type="NCBI Taxonomy" id="940139"/>
    <lineage>
        <taxon>Bacteria</taxon>
        <taxon>Pseudomonadati</taxon>
        <taxon>Acidobacteriota</taxon>
        <taxon>Terriglobia</taxon>
        <taxon>Terriglobales</taxon>
        <taxon>Acidobacteriaceae</taxon>
        <taxon>Terriglobus</taxon>
    </lineage>
</organism>
<dbReference type="Gene3D" id="2.70.70.10">
    <property type="entry name" value="Glucose Permease (Domain IIA)"/>
    <property type="match status" value="1"/>
</dbReference>
<dbReference type="PANTHER" id="PTHR21666:SF270">
    <property type="entry name" value="MUREIN HYDROLASE ACTIVATOR ENVC"/>
    <property type="match status" value="1"/>
</dbReference>
<reference evidence="4 5" key="1">
    <citation type="submission" date="2024-12" db="EMBL/GenBank/DDBJ databases">
        <authorList>
            <person name="Lee Y."/>
        </authorList>
    </citation>
    <scope>NUCLEOTIDE SEQUENCE [LARGE SCALE GENOMIC DNA]</scope>
    <source>
        <strain evidence="4 5">03SUJ4</strain>
    </source>
</reference>